<feature type="transmembrane region" description="Helical" evidence="1">
    <location>
        <begin position="52"/>
        <end position="69"/>
    </location>
</feature>
<organism evidence="2 3">
    <name type="scientific">Zwartia hollandica</name>
    <dbReference type="NCBI Taxonomy" id="324606"/>
    <lineage>
        <taxon>Bacteria</taxon>
        <taxon>Pseudomonadati</taxon>
        <taxon>Pseudomonadota</taxon>
        <taxon>Betaproteobacteria</taxon>
        <taxon>Burkholderiales</taxon>
        <taxon>Alcaligenaceae</taxon>
        <taxon>Zwartia</taxon>
    </lineage>
</organism>
<dbReference type="AlphaFoldDB" id="A0A953T5F7"/>
<dbReference type="EMBL" id="JAHXRI010000010">
    <property type="protein sequence ID" value="MBZ1351576.1"/>
    <property type="molecule type" value="Genomic_DNA"/>
</dbReference>
<proteinExistence type="predicted"/>
<accession>A0A953T5F7</accession>
<keyword evidence="3" id="KW-1185">Reference proteome</keyword>
<protein>
    <recommendedName>
        <fullName evidence="4">Glycine zipper domain-containing protein</fullName>
    </recommendedName>
</protein>
<evidence type="ECO:0000313" key="3">
    <source>
        <dbReference type="Proteomes" id="UP000739565"/>
    </source>
</evidence>
<evidence type="ECO:0000256" key="1">
    <source>
        <dbReference type="SAM" id="Phobius"/>
    </source>
</evidence>
<name>A0A953T5F7_9BURK</name>
<keyword evidence="1" id="KW-0472">Membrane</keyword>
<evidence type="ECO:0000313" key="2">
    <source>
        <dbReference type="EMBL" id="MBZ1351576.1"/>
    </source>
</evidence>
<reference evidence="2" key="1">
    <citation type="submission" date="2021-07" db="EMBL/GenBank/DDBJ databases">
        <title>New genus and species of the family Alcaligenaceae.</title>
        <authorList>
            <person name="Hahn M.W."/>
        </authorList>
    </citation>
    <scope>NUCLEOTIDE SEQUENCE</scope>
    <source>
        <strain evidence="2">LF4-65</strain>
    </source>
</reference>
<sequence length="78" mass="7698">MKKTLLALPVCAALVLTGCSGMNTTQQRTLSGGAIGAAAGTGIALLADGNPVWGLIGGAAVGALGGYLYDKHEANKQQ</sequence>
<dbReference type="Proteomes" id="UP000739565">
    <property type="component" value="Unassembled WGS sequence"/>
</dbReference>
<dbReference type="PROSITE" id="PS51257">
    <property type="entry name" value="PROKAR_LIPOPROTEIN"/>
    <property type="match status" value="1"/>
</dbReference>
<comment type="caution">
    <text evidence="2">The sequence shown here is derived from an EMBL/GenBank/DDBJ whole genome shotgun (WGS) entry which is preliminary data.</text>
</comment>
<keyword evidence="1" id="KW-1133">Transmembrane helix</keyword>
<evidence type="ECO:0008006" key="4">
    <source>
        <dbReference type="Google" id="ProtNLM"/>
    </source>
</evidence>
<keyword evidence="1" id="KW-0812">Transmembrane</keyword>
<gene>
    <name evidence="2" type="ORF">KZZ10_13055</name>
</gene>
<dbReference type="RefSeq" id="WP_259661972.1">
    <property type="nucleotide sequence ID" value="NZ_JAHXRI010000010.1"/>
</dbReference>